<gene>
    <name evidence="2" type="ORF">LCGC14_1324250</name>
</gene>
<keyword evidence="1" id="KW-1133">Transmembrane helix</keyword>
<dbReference type="EMBL" id="LAZR01007933">
    <property type="protein sequence ID" value="KKM81972.1"/>
    <property type="molecule type" value="Genomic_DNA"/>
</dbReference>
<keyword evidence="1" id="KW-0472">Membrane</keyword>
<evidence type="ECO:0000313" key="2">
    <source>
        <dbReference type="EMBL" id="KKM81972.1"/>
    </source>
</evidence>
<feature type="transmembrane region" description="Helical" evidence="1">
    <location>
        <begin position="6"/>
        <end position="30"/>
    </location>
</feature>
<dbReference type="AlphaFoldDB" id="A0A0F9NKZ1"/>
<protein>
    <recommendedName>
        <fullName evidence="3">DNA recombination protein RmuC</fullName>
    </recommendedName>
</protein>
<organism evidence="2">
    <name type="scientific">marine sediment metagenome</name>
    <dbReference type="NCBI Taxonomy" id="412755"/>
    <lineage>
        <taxon>unclassified sequences</taxon>
        <taxon>metagenomes</taxon>
        <taxon>ecological metagenomes</taxon>
    </lineage>
</organism>
<comment type="caution">
    <text evidence="2">The sequence shown here is derived from an EMBL/GenBank/DDBJ whole genome shotgun (WGS) entry which is preliminary data.</text>
</comment>
<reference evidence="2" key="1">
    <citation type="journal article" date="2015" name="Nature">
        <title>Complex archaea that bridge the gap between prokaryotes and eukaryotes.</title>
        <authorList>
            <person name="Spang A."/>
            <person name="Saw J.H."/>
            <person name="Jorgensen S.L."/>
            <person name="Zaremba-Niedzwiedzka K."/>
            <person name="Martijn J."/>
            <person name="Lind A.E."/>
            <person name="van Eijk R."/>
            <person name="Schleper C."/>
            <person name="Guy L."/>
            <person name="Ettema T.J."/>
        </authorList>
    </citation>
    <scope>NUCLEOTIDE SEQUENCE</scope>
</reference>
<name>A0A0F9NKZ1_9ZZZZ</name>
<proteinExistence type="predicted"/>
<keyword evidence="1" id="KW-0812">Transmembrane</keyword>
<evidence type="ECO:0008006" key="3">
    <source>
        <dbReference type="Google" id="ProtNLM"/>
    </source>
</evidence>
<evidence type="ECO:0000256" key="1">
    <source>
        <dbReference type="SAM" id="Phobius"/>
    </source>
</evidence>
<sequence length="147" mass="15817">MEVDGNVVGSIIGGLIALIGLLATAVFVAIRRNGDNSAEEGNVEDIVKQMLAALTGRDDVLRQMLVSQEGMAGLQRQINDTLRDVKIAQSELVKTTASLAETQRVIAGTIKEIEDGLGELVLIHVKMEERAQERQRLGKMVDEGGHG</sequence>
<accession>A0A0F9NKZ1</accession>